<feature type="transmembrane region" description="Helical" evidence="1">
    <location>
        <begin position="140"/>
        <end position="161"/>
    </location>
</feature>
<evidence type="ECO:0000313" key="3">
    <source>
        <dbReference type="Proteomes" id="UP000239471"/>
    </source>
</evidence>
<dbReference type="OrthoDB" id="1903883at2"/>
<dbReference type="EMBL" id="PVXQ01000036">
    <property type="protein sequence ID" value="PRR81084.1"/>
    <property type="molecule type" value="Genomic_DNA"/>
</dbReference>
<evidence type="ECO:0008006" key="4">
    <source>
        <dbReference type="Google" id="ProtNLM"/>
    </source>
</evidence>
<feature type="transmembrane region" description="Helical" evidence="1">
    <location>
        <begin position="314"/>
        <end position="334"/>
    </location>
</feature>
<feature type="transmembrane region" description="Helical" evidence="1">
    <location>
        <begin position="12"/>
        <end position="36"/>
    </location>
</feature>
<keyword evidence="3" id="KW-1185">Reference proteome</keyword>
<keyword evidence="1" id="KW-0472">Membrane</keyword>
<keyword evidence="1" id="KW-1133">Transmembrane helix</keyword>
<accession>A0A2T0BB28</accession>
<name>A0A2T0BB28_9CLOT</name>
<reference evidence="2 3" key="1">
    <citation type="submission" date="2018-03" db="EMBL/GenBank/DDBJ databases">
        <title>Genome sequence of Clostridium vincentii DSM 10228.</title>
        <authorList>
            <person name="Poehlein A."/>
            <person name="Daniel R."/>
        </authorList>
    </citation>
    <scope>NUCLEOTIDE SEQUENCE [LARGE SCALE GENOMIC DNA]</scope>
    <source>
        <strain evidence="2 3">DSM 10228</strain>
    </source>
</reference>
<dbReference type="RefSeq" id="WP_106060678.1">
    <property type="nucleotide sequence ID" value="NZ_PVXQ01000036.1"/>
</dbReference>
<proteinExistence type="predicted"/>
<evidence type="ECO:0000256" key="1">
    <source>
        <dbReference type="SAM" id="Phobius"/>
    </source>
</evidence>
<feature type="transmembrane region" description="Helical" evidence="1">
    <location>
        <begin position="104"/>
        <end position="128"/>
    </location>
</feature>
<protein>
    <recommendedName>
        <fullName evidence="4">ABC-2 family transporter protein</fullName>
    </recommendedName>
</protein>
<evidence type="ECO:0000313" key="2">
    <source>
        <dbReference type="EMBL" id="PRR81084.1"/>
    </source>
</evidence>
<gene>
    <name evidence="2" type="ORF">CLVI_27580</name>
</gene>
<feature type="transmembrane region" description="Helical" evidence="1">
    <location>
        <begin position="61"/>
        <end position="80"/>
    </location>
</feature>
<dbReference type="Proteomes" id="UP000239471">
    <property type="component" value="Unassembled WGS sequence"/>
</dbReference>
<comment type="caution">
    <text evidence="2">The sequence shown here is derived from an EMBL/GenBank/DDBJ whole genome shotgun (WGS) entry which is preliminary data.</text>
</comment>
<organism evidence="2 3">
    <name type="scientific">Clostridium vincentii</name>
    <dbReference type="NCBI Taxonomy" id="52704"/>
    <lineage>
        <taxon>Bacteria</taxon>
        <taxon>Bacillati</taxon>
        <taxon>Bacillota</taxon>
        <taxon>Clostridia</taxon>
        <taxon>Eubacteriales</taxon>
        <taxon>Clostridiaceae</taxon>
        <taxon>Clostridium</taxon>
    </lineage>
</organism>
<sequence length="344" mass="39894">MKRLYNKALMYQFFYLGKWALFVSMIFYGIFTYGFVNSNLANLSLNISVLEGDTLDNLNPYHIIFLCLIIFLLYVVVTGFNKRNNMTFLTSGPYTKEEIKKNEILFLIISLLLLIFTFIYINICLYVRDNTLLLLASNEYTALFSNIMRLVIVGTAFIAYLTFMDMLFSNTIISILAMIGTPVILAVNLLLLNDIANRLNSFHLYNFNLVRDISHIMSSMINFIFGSKIIYESIDYIAIIILLMIIVVTFIITWRINKSLCLNKINNFFVFPIVEKIVFFIISFTISLVFIYLICYKYTYYYNYNTTTSVKGTIITLTLISICVAVSYVIKNLLSKLFKDLINK</sequence>
<feature type="transmembrane region" description="Helical" evidence="1">
    <location>
        <begin position="236"/>
        <end position="256"/>
    </location>
</feature>
<feature type="transmembrane region" description="Helical" evidence="1">
    <location>
        <begin position="268"/>
        <end position="294"/>
    </location>
</feature>
<keyword evidence="1" id="KW-0812">Transmembrane</keyword>
<feature type="transmembrane region" description="Helical" evidence="1">
    <location>
        <begin position="173"/>
        <end position="192"/>
    </location>
</feature>
<dbReference type="AlphaFoldDB" id="A0A2T0BB28"/>